<evidence type="ECO:0000313" key="2">
    <source>
        <dbReference type="EMBL" id="GAG97053.1"/>
    </source>
</evidence>
<name>X1CLL0_9ZZZZ</name>
<evidence type="ECO:0000259" key="1">
    <source>
        <dbReference type="Pfam" id="PF02836"/>
    </source>
</evidence>
<gene>
    <name evidence="2" type="ORF">S01H4_45173</name>
</gene>
<feature type="non-terminal residue" evidence="2">
    <location>
        <position position="1"/>
    </location>
</feature>
<dbReference type="AlphaFoldDB" id="X1CLL0"/>
<dbReference type="GO" id="GO:0004553">
    <property type="term" value="F:hydrolase activity, hydrolyzing O-glycosyl compounds"/>
    <property type="evidence" value="ECO:0007669"/>
    <property type="project" value="InterPro"/>
</dbReference>
<protein>
    <recommendedName>
        <fullName evidence="1">Glycoside hydrolase family 2 catalytic domain-containing protein</fullName>
    </recommendedName>
</protein>
<dbReference type="GO" id="GO:0005975">
    <property type="term" value="P:carbohydrate metabolic process"/>
    <property type="evidence" value="ECO:0007669"/>
    <property type="project" value="InterPro"/>
</dbReference>
<dbReference type="Pfam" id="PF02836">
    <property type="entry name" value="Glyco_hydro_2_C"/>
    <property type="match status" value="1"/>
</dbReference>
<dbReference type="Gene3D" id="3.20.20.80">
    <property type="entry name" value="Glycosidases"/>
    <property type="match status" value="1"/>
</dbReference>
<dbReference type="InterPro" id="IPR006103">
    <property type="entry name" value="Glyco_hydro_2_cat"/>
</dbReference>
<dbReference type="InterPro" id="IPR017853">
    <property type="entry name" value="GH"/>
</dbReference>
<dbReference type="EMBL" id="BART01025125">
    <property type="protein sequence ID" value="GAG97053.1"/>
    <property type="molecule type" value="Genomic_DNA"/>
</dbReference>
<feature type="domain" description="Glycoside hydrolase family 2 catalytic" evidence="1">
    <location>
        <begin position="1"/>
        <end position="184"/>
    </location>
</feature>
<dbReference type="SUPFAM" id="SSF51445">
    <property type="entry name" value="(Trans)glycosidases"/>
    <property type="match status" value="1"/>
</dbReference>
<reference evidence="2" key="1">
    <citation type="journal article" date="2014" name="Front. Microbiol.">
        <title>High frequency of phylogenetically diverse reductive dehalogenase-homologous genes in deep subseafloor sedimentary metagenomes.</title>
        <authorList>
            <person name="Kawai M."/>
            <person name="Futagami T."/>
            <person name="Toyoda A."/>
            <person name="Takaki Y."/>
            <person name="Nishi S."/>
            <person name="Hori S."/>
            <person name="Arai W."/>
            <person name="Tsubouchi T."/>
            <person name="Morono Y."/>
            <person name="Uchiyama I."/>
            <person name="Ito T."/>
            <person name="Fujiyama A."/>
            <person name="Inagaki F."/>
            <person name="Takami H."/>
        </authorList>
    </citation>
    <scope>NUCLEOTIDE SEQUENCE</scope>
    <source>
        <strain evidence="2">Expedition CK06-06</strain>
    </source>
</reference>
<accession>X1CLL0</accession>
<sequence>PSIIAWTVLNESWGVPGADRDERKRDYTLSLYYLMKSIDPTRLIVDDDGWFHCVSDMCTIHYYSAGEFIPKSFEDGIRSFKKARPKIYLKPHEYNGEPIIYSEIGGFGYDLHGEIKEKWGYGNTLQDSEELYTKVLELLKEFDKRKEWIHGFCYTELYDQFQEINGLLTFDREPKFEPLKLKKELDKMFY</sequence>
<proteinExistence type="predicted"/>
<comment type="caution">
    <text evidence="2">The sequence shown here is derived from an EMBL/GenBank/DDBJ whole genome shotgun (WGS) entry which is preliminary data.</text>
</comment>
<organism evidence="2">
    <name type="scientific">marine sediment metagenome</name>
    <dbReference type="NCBI Taxonomy" id="412755"/>
    <lineage>
        <taxon>unclassified sequences</taxon>
        <taxon>metagenomes</taxon>
        <taxon>ecological metagenomes</taxon>
    </lineage>
</organism>